<accession>A0ABU4U046</accession>
<protein>
    <submittedName>
        <fullName evidence="2">Uncharacterized protein</fullName>
    </submittedName>
</protein>
<organism evidence="2 3">
    <name type="scientific">Lentzea kristufekii</name>
    <dbReference type="NCBI Taxonomy" id="3095430"/>
    <lineage>
        <taxon>Bacteria</taxon>
        <taxon>Bacillati</taxon>
        <taxon>Actinomycetota</taxon>
        <taxon>Actinomycetes</taxon>
        <taxon>Pseudonocardiales</taxon>
        <taxon>Pseudonocardiaceae</taxon>
        <taxon>Lentzea</taxon>
    </lineage>
</organism>
<evidence type="ECO:0000256" key="1">
    <source>
        <dbReference type="SAM" id="MobiDB-lite"/>
    </source>
</evidence>
<proteinExistence type="predicted"/>
<evidence type="ECO:0000313" key="3">
    <source>
        <dbReference type="Proteomes" id="UP001271792"/>
    </source>
</evidence>
<reference evidence="2 3" key="2">
    <citation type="submission" date="2023-11" db="EMBL/GenBank/DDBJ databases">
        <authorList>
            <person name="Lara A.C."/>
            <person name="Chronakova A."/>
        </authorList>
    </citation>
    <scope>NUCLEOTIDE SEQUENCE [LARGE SCALE GENOMIC DNA]</scope>
    <source>
        <strain evidence="2 3">BCCO 10_0798</strain>
    </source>
</reference>
<comment type="caution">
    <text evidence="2">The sequence shown here is derived from an EMBL/GenBank/DDBJ whole genome shotgun (WGS) entry which is preliminary data.</text>
</comment>
<name>A0ABU4U046_9PSEU</name>
<dbReference type="Proteomes" id="UP001271792">
    <property type="component" value="Unassembled WGS sequence"/>
</dbReference>
<dbReference type="RefSeq" id="WP_319987607.1">
    <property type="nucleotide sequence ID" value="NZ_JAXAVV010000017.1"/>
</dbReference>
<keyword evidence="3" id="KW-1185">Reference proteome</keyword>
<reference evidence="2 3" key="1">
    <citation type="submission" date="2023-11" db="EMBL/GenBank/DDBJ databases">
        <title>Lentzea sokolovensis, sp. nov., Lentzea kristufkii, sp. nov., and Lentzea miocenensis, sp. nov., rare actinobacteria from Sokolov Coal Basin, Miocene lacustrine sediment, Czech Republic.</title>
        <authorList>
            <person name="Lara A."/>
            <person name="Kotroba L."/>
            <person name="Nouioui I."/>
            <person name="Neumann-Schaal M."/>
            <person name="Mast Y."/>
            <person name="Chronakova A."/>
        </authorList>
    </citation>
    <scope>NUCLEOTIDE SEQUENCE [LARGE SCALE GENOMIC DNA]</scope>
    <source>
        <strain evidence="2 3">BCCO 10_0798</strain>
    </source>
</reference>
<gene>
    <name evidence="2" type="ORF">SK571_30940</name>
</gene>
<dbReference type="EMBL" id="JAXAVV010000017">
    <property type="protein sequence ID" value="MDX8053807.1"/>
    <property type="molecule type" value="Genomic_DNA"/>
</dbReference>
<evidence type="ECO:0000313" key="2">
    <source>
        <dbReference type="EMBL" id="MDX8053807.1"/>
    </source>
</evidence>
<feature type="region of interest" description="Disordered" evidence="1">
    <location>
        <begin position="1"/>
        <end position="35"/>
    </location>
</feature>
<sequence>MPLCKCSQRGDDARNVVPHYGQRRPSVTVDSDPQHSLEVIIEVPTKSSEQDVVAHP</sequence>